<dbReference type="PANTHER" id="PTHR13847">
    <property type="entry name" value="SARCOSINE DEHYDROGENASE-RELATED"/>
    <property type="match status" value="1"/>
</dbReference>
<dbReference type="Pfam" id="PF01266">
    <property type="entry name" value="DAO"/>
    <property type="match status" value="1"/>
</dbReference>
<dbReference type="GO" id="GO:0005737">
    <property type="term" value="C:cytoplasm"/>
    <property type="evidence" value="ECO:0007669"/>
    <property type="project" value="TreeGrafter"/>
</dbReference>
<dbReference type="Gene3D" id="3.30.9.10">
    <property type="entry name" value="D-Amino Acid Oxidase, subunit A, domain 2"/>
    <property type="match status" value="1"/>
</dbReference>
<organism evidence="1 2">
    <name type="scientific">Fusarium oxysporum (strain Fo5176)</name>
    <name type="common">Fusarium vascular wilt</name>
    <dbReference type="NCBI Taxonomy" id="660025"/>
    <lineage>
        <taxon>Eukaryota</taxon>
        <taxon>Fungi</taxon>
        <taxon>Dikarya</taxon>
        <taxon>Ascomycota</taxon>
        <taxon>Pezizomycotina</taxon>
        <taxon>Sordariomycetes</taxon>
        <taxon>Hypocreomycetidae</taxon>
        <taxon>Hypocreales</taxon>
        <taxon>Nectriaceae</taxon>
        <taxon>Fusarium</taxon>
        <taxon>Fusarium oxysporum species complex</taxon>
    </lineage>
</organism>
<dbReference type="Gene3D" id="3.50.50.60">
    <property type="entry name" value="FAD/NAD(P)-binding domain"/>
    <property type="match status" value="1"/>
</dbReference>
<accession>A0A0D2YAY4</accession>
<dbReference type="InterPro" id="IPR006076">
    <property type="entry name" value="FAD-dep_OxRdtase"/>
</dbReference>
<gene>
    <name evidence="1" type="primary">28954723</name>
</gene>
<dbReference type="VEuPathDB" id="FungiDB:FOXG_13462"/>
<evidence type="ECO:0000313" key="1">
    <source>
        <dbReference type="EnsemblFungi" id="FOXG_13462P0"/>
    </source>
</evidence>
<proteinExistence type="predicted"/>
<reference evidence="2" key="1">
    <citation type="journal article" date="2012" name="Mol. Plant Microbe Interact.">
        <title>A highly conserved effector in Fusarium oxysporum is required for full virulence on Arabidopsis.</title>
        <authorList>
            <person name="Thatcher L.F."/>
            <person name="Gardiner D.M."/>
            <person name="Kazan K."/>
            <person name="Manners J."/>
        </authorList>
    </citation>
    <scope>NUCLEOTIDE SEQUENCE [LARGE SCALE GENOMIC DNA]</scope>
    <source>
        <strain evidence="2">Fo5176</strain>
    </source>
</reference>
<dbReference type="EnsemblFungi" id="FOXG_13462T0">
    <property type="protein sequence ID" value="FOXG_13462P0"/>
    <property type="gene ID" value="FOXG_13462"/>
</dbReference>
<sequence>MTGNGFIQDVVKLITVQSGLPSTNPTAPTWQTPPHPDVANAQSHALPSETDIVIIGSGITGIGAAHSLLNHPKGTGLRVTMLEARTAVSGATGRNGGHLVSDSDSLFPALVDTIGVERAIETVRFSEANIRRLKELIAQLNPEDREAVEFREVTSATSYTDQTSFRGAIEEVKQLLKAVPDSEIKFKVYNREEAAKIFNFTNVVGAVAQTGVAALWPYRLLTAVLASIREEFSGRFTLETMTPVLSVQLQDDAMKYPYLVRTSRGSIRAKNIIHCTNGYSSNLIPGLVGNLYPLRGTMSTQNLGPAFPRAGHEMSWSQVSLGTYDAKTGHIHLGLYYAQQNAKTRVMFLGGESQSLRGLLTSDDSNVADDARQTLTSAAPKIWKDAAPAKASNIWSGIMGFTADGMPIVGKLPHNLTGRSGSGEWIAAGFNGHGMDKCWLTGEAIARMVLGETDLPGFPKAYLLSDDRMKSWSPEGAAETLMDHIMVGSQASTSHL</sequence>
<protein>
    <submittedName>
        <fullName evidence="1">Uncharacterized protein</fullName>
    </submittedName>
</protein>
<dbReference type="InterPro" id="IPR036188">
    <property type="entry name" value="FAD/NAD-bd_sf"/>
</dbReference>
<dbReference type="PANTHER" id="PTHR13847:SF213">
    <property type="entry name" value="DEPENDENT OXIDOREDUCTASE, PUTATIVE-RELATED"/>
    <property type="match status" value="1"/>
</dbReference>
<dbReference type="STRING" id="426428.A0A0D2YAY4"/>
<dbReference type="AlphaFoldDB" id="A0A0D2YAY4"/>
<evidence type="ECO:0000313" key="2">
    <source>
        <dbReference type="Proteomes" id="UP000002489"/>
    </source>
</evidence>
<name>A0A0D2YAY4_FUSOF</name>
<reference evidence="1" key="2">
    <citation type="submission" date="2025-08" db="UniProtKB">
        <authorList>
            <consortium name="EnsemblFungi"/>
        </authorList>
    </citation>
    <scope>IDENTIFICATION</scope>
    <source>
        <strain evidence="1">4287 / CBS 123668 / FGSC 9935 / NRRL 34936</strain>
    </source>
</reference>
<dbReference type="Proteomes" id="UP000002489">
    <property type="component" value="Unassembled WGS sequence"/>
</dbReference>
<dbReference type="SUPFAM" id="SSF51905">
    <property type="entry name" value="FAD/NAD(P)-binding domain"/>
    <property type="match status" value="1"/>
</dbReference>